<feature type="repeat" description="WD" evidence="3">
    <location>
        <begin position="537"/>
        <end position="566"/>
    </location>
</feature>
<evidence type="ECO:0000313" key="7">
    <source>
        <dbReference type="EMBL" id="QEG33604.1"/>
    </source>
</evidence>
<keyword evidence="5" id="KW-0472">Membrane</keyword>
<keyword evidence="5" id="KW-0812">Transmembrane</keyword>
<feature type="transmembrane region" description="Helical" evidence="5">
    <location>
        <begin position="161"/>
        <end position="181"/>
    </location>
</feature>
<dbReference type="SMART" id="SM00320">
    <property type="entry name" value="WD40"/>
    <property type="match status" value="10"/>
</dbReference>
<dbReference type="PANTHER" id="PTHR19879:SF9">
    <property type="entry name" value="TRANSCRIPTION INITIATION FACTOR TFIID SUBUNIT 5"/>
    <property type="match status" value="1"/>
</dbReference>
<gene>
    <name evidence="7" type="primary">blaR1_2</name>
    <name evidence="7" type="ORF">Pr1d_08680</name>
</gene>
<dbReference type="EMBL" id="CP042913">
    <property type="protein sequence ID" value="QEG33604.1"/>
    <property type="molecule type" value="Genomic_DNA"/>
</dbReference>
<dbReference type="InterPro" id="IPR008756">
    <property type="entry name" value="Peptidase_M56"/>
</dbReference>
<dbReference type="InterPro" id="IPR011047">
    <property type="entry name" value="Quinoprotein_ADH-like_sf"/>
</dbReference>
<name>A0A5B9Q3N0_9BACT</name>
<dbReference type="SUPFAM" id="SSF50998">
    <property type="entry name" value="Quinoprotein alcohol dehydrogenase-like"/>
    <property type="match status" value="2"/>
</dbReference>
<sequence precursor="true">MNVFILSSVASSLLMHSLLRITLVLTCAWIAHRLLSDHNPSWRILVWRVASVGILCLVVFSVQKPLFTLSLLPRIQTDSMTLIARTNDYAPVEPMASQLKTDETRSDHARRVPSDEPDARVPMVESSNMASEVQSAKQDAQPSQQQTKNVKQKARIWVSQFSWLLIVWVLGIAWGVARLLVGIAHVKQISRTSTDTPAWVKNSLQSLMNGELNASSFQLRCTRAFTSPCTVGFFQPTILLPEDLCNHSCREELLSALAHELEHIRGNDLRWNFAIHGMSIVLWFHPLVWRIRLAHADACDERCDSYAARSLPDPCQYGPTLARMALRAAEPTAPLVLTMARQSSISRRIAALEKGIGRLPVPRWQTSLVFSTAFFFVLCLAQVGINRSQAVATQAATEEAPEKNELAKIPKAGFDIYGDPLPQGAIARLGTLRYRHPGWYKHCAFLPDNETFVVGTDDNTVRFWDARSGKMVDELDFGEDRFVTFCLSHDGNRLATLSRSHRPNPLNRKDKENLIIWDSHSRQSIKRISWTEEGRGISTLAFSPSGESIAAAARDGTVSLWEIESGIEEIKQETIKGGEIESMVFSPSGEVIAVASQFGVKLFNLWTKENGRPLPGLPHGGQVVEFSPDGAMLAVGSDYNFAASLYDVQSGELLRQLHGKRKDYYREQLCFSSDGSTLIVPAREAHAVEFFDVESGELQNSLDAGIIQPRAVTISPDGKLLACVGSEDAIVVWDFETGETLSDSFIGHEEDPHELLFNRDGQELITGSVDGSIRIWDAATGRQIRRLSHEHWVAGLALSPDDKWILSCSLDETVRLWDFATGKERYRLPGHGRVGGNSTTAVAFSADGKKFYSFGIDLFLRAYSTKTGRILEEFAIRPSGMKIAENEAGTVKERIGDPFSEEQIDQAILSSGTSLLAVSGRRKSIIYFFDTKTGQEVNTFHAQDRLMRYVVSPAHNLLVTIEQSTKVGAQPNARPLRTYFLRKVNLDTKQVVQEIELAESFASALTLSEDGKLLALCQSDPNWSPISKQWIDVYSVDDLKPQARVPGFKNQVVRIEFSPDNSQLATSQRDSTVLIWNLKEFEFNTGITRINQSRPQLSMAGLNSNHSGSHP</sequence>
<feature type="compositionally biased region" description="Polar residues" evidence="4">
    <location>
        <begin position="125"/>
        <end position="147"/>
    </location>
</feature>
<evidence type="ECO:0000313" key="8">
    <source>
        <dbReference type="Proteomes" id="UP000323917"/>
    </source>
</evidence>
<feature type="compositionally biased region" description="Basic and acidic residues" evidence="4">
    <location>
        <begin position="100"/>
        <end position="119"/>
    </location>
</feature>
<dbReference type="SUPFAM" id="SSF69322">
    <property type="entry name" value="Tricorn protease domain 2"/>
    <property type="match status" value="1"/>
</dbReference>
<dbReference type="RefSeq" id="WP_148072346.1">
    <property type="nucleotide sequence ID" value="NZ_CP042913.1"/>
</dbReference>
<keyword evidence="5" id="KW-1133">Transmembrane helix</keyword>
<dbReference type="AlphaFoldDB" id="A0A5B9Q3N0"/>
<accession>A0A5B9Q3N0</accession>
<dbReference type="InterPro" id="IPR020472">
    <property type="entry name" value="WD40_PAC1"/>
</dbReference>
<feature type="repeat" description="WD" evidence="3">
    <location>
        <begin position="433"/>
        <end position="474"/>
    </location>
</feature>
<keyword evidence="8" id="KW-1185">Reference proteome</keyword>
<evidence type="ECO:0000256" key="5">
    <source>
        <dbReference type="SAM" id="Phobius"/>
    </source>
</evidence>
<dbReference type="Pfam" id="PF00400">
    <property type="entry name" value="WD40"/>
    <property type="match status" value="5"/>
</dbReference>
<evidence type="ECO:0000259" key="6">
    <source>
        <dbReference type="Pfam" id="PF05569"/>
    </source>
</evidence>
<evidence type="ECO:0000256" key="2">
    <source>
        <dbReference type="ARBA" id="ARBA00022737"/>
    </source>
</evidence>
<feature type="repeat" description="WD" evidence="3">
    <location>
        <begin position="786"/>
        <end position="827"/>
    </location>
</feature>
<dbReference type="PROSITE" id="PS00678">
    <property type="entry name" value="WD_REPEATS_1"/>
    <property type="match status" value="4"/>
</dbReference>
<feature type="repeat" description="WD" evidence="3">
    <location>
        <begin position="711"/>
        <end position="743"/>
    </location>
</feature>
<feature type="domain" description="Peptidase M56" evidence="6">
    <location>
        <begin position="127"/>
        <end position="352"/>
    </location>
</feature>
<dbReference type="PRINTS" id="PR00320">
    <property type="entry name" value="GPROTEINBRPT"/>
</dbReference>
<protein>
    <submittedName>
        <fullName evidence="7">Regulatory protein BlaR1</fullName>
    </submittedName>
</protein>
<feature type="region of interest" description="Disordered" evidence="4">
    <location>
        <begin position="96"/>
        <end position="147"/>
    </location>
</feature>
<dbReference type="PANTHER" id="PTHR19879">
    <property type="entry name" value="TRANSCRIPTION INITIATION FACTOR TFIID"/>
    <property type="match status" value="1"/>
</dbReference>
<dbReference type="PROSITE" id="PS50294">
    <property type="entry name" value="WD_REPEATS_REGION"/>
    <property type="match status" value="5"/>
</dbReference>
<dbReference type="CDD" id="cd07341">
    <property type="entry name" value="M56_BlaR1_MecR1_like"/>
    <property type="match status" value="1"/>
</dbReference>
<feature type="transmembrane region" description="Helical" evidence="5">
    <location>
        <begin position="44"/>
        <end position="62"/>
    </location>
</feature>
<evidence type="ECO:0000256" key="1">
    <source>
        <dbReference type="ARBA" id="ARBA00022574"/>
    </source>
</evidence>
<feature type="transmembrane region" description="Helical" evidence="5">
    <location>
        <begin position="12"/>
        <end position="32"/>
    </location>
</feature>
<evidence type="ECO:0000256" key="3">
    <source>
        <dbReference type="PROSITE-ProRule" id="PRU00221"/>
    </source>
</evidence>
<keyword evidence="1 3" id="KW-0853">WD repeat</keyword>
<dbReference type="Pfam" id="PF05569">
    <property type="entry name" value="Peptidase_M56"/>
    <property type="match status" value="1"/>
</dbReference>
<dbReference type="InterPro" id="IPR001680">
    <property type="entry name" value="WD40_rpt"/>
</dbReference>
<feature type="repeat" description="WD" evidence="3">
    <location>
        <begin position="1045"/>
        <end position="1079"/>
    </location>
</feature>
<organism evidence="7 8">
    <name type="scientific">Bythopirellula goksoeyrii</name>
    <dbReference type="NCBI Taxonomy" id="1400387"/>
    <lineage>
        <taxon>Bacteria</taxon>
        <taxon>Pseudomonadati</taxon>
        <taxon>Planctomycetota</taxon>
        <taxon>Planctomycetia</taxon>
        <taxon>Pirellulales</taxon>
        <taxon>Lacipirellulaceae</taxon>
        <taxon>Bythopirellula</taxon>
    </lineage>
</organism>
<proteinExistence type="predicted"/>
<dbReference type="InterPro" id="IPR019775">
    <property type="entry name" value="WD40_repeat_CS"/>
</dbReference>
<dbReference type="KEGG" id="bgok:Pr1d_08680"/>
<dbReference type="Gene3D" id="2.130.10.10">
    <property type="entry name" value="YVTN repeat-like/Quinoprotein amine dehydrogenase"/>
    <property type="match status" value="3"/>
</dbReference>
<keyword evidence="2" id="KW-0677">Repeat</keyword>
<reference evidence="7 8" key="1">
    <citation type="submission" date="2019-08" db="EMBL/GenBank/DDBJ databases">
        <title>Deep-cultivation of Planctomycetes and their phenomic and genomic characterization uncovers novel biology.</title>
        <authorList>
            <person name="Wiegand S."/>
            <person name="Jogler M."/>
            <person name="Boedeker C."/>
            <person name="Pinto D."/>
            <person name="Vollmers J."/>
            <person name="Rivas-Marin E."/>
            <person name="Kohn T."/>
            <person name="Peeters S.H."/>
            <person name="Heuer A."/>
            <person name="Rast P."/>
            <person name="Oberbeckmann S."/>
            <person name="Bunk B."/>
            <person name="Jeske O."/>
            <person name="Meyerdierks A."/>
            <person name="Storesund J.E."/>
            <person name="Kallscheuer N."/>
            <person name="Luecker S."/>
            <person name="Lage O.M."/>
            <person name="Pohl T."/>
            <person name="Merkel B.J."/>
            <person name="Hornburger P."/>
            <person name="Mueller R.-W."/>
            <person name="Bruemmer F."/>
            <person name="Labrenz M."/>
            <person name="Spormann A.M."/>
            <person name="Op den Camp H."/>
            <person name="Overmann J."/>
            <person name="Amann R."/>
            <person name="Jetten M.S.M."/>
            <person name="Mascher T."/>
            <person name="Medema M.H."/>
            <person name="Devos D.P."/>
            <person name="Kaster A.-K."/>
            <person name="Ovreas L."/>
            <person name="Rohde M."/>
            <person name="Galperin M.Y."/>
            <person name="Jogler C."/>
        </authorList>
    </citation>
    <scope>NUCLEOTIDE SEQUENCE [LARGE SCALE GENOMIC DNA]</scope>
    <source>
        <strain evidence="7 8">Pr1d</strain>
    </source>
</reference>
<evidence type="ECO:0000256" key="4">
    <source>
        <dbReference type="SAM" id="MobiDB-lite"/>
    </source>
</evidence>
<feature type="repeat" description="WD" evidence="3">
    <location>
        <begin position="745"/>
        <end position="786"/>
    </location>
</feature>
<dbReference type="PROSITE" id="PS50082">
    <property type="entry name" value="WD_REPEATS_2"/>
    <property type="match status" value="6"/>
</dbReference>
<dbReference type="CDD" id="cd00200">
    <property type="entry name" value="WD40"/>
    <property type="match status" value="2"/>
</dbReference>
<dbReference type="InterPro" id="IPR015943">
    <property type="entry name" value="WD40/YVTN_repeat-like_dom_sf"/>
</dbReference>
<dbReference type="OrthoDB" id="291867at2"/>
<dbReference type="Proteomes" id="UP000323917">
    <property type="component" value="Chromosome"/>
</dbReference>